<name>A0ABV0DA51_9PSED</name>
<evidence type="ECO:0000259" key="1">
    <source>
        <dbReference type="Pfam" id="PF13470"/>
    </source>
</evidence>
<feature type="domain" description="VapC50 C-terminal" evidence="2">
    <location>
        <begin position="132"/>
        <end position="185"/>
    </location>
</feature>
<protein>
    <submittedName>
        <fullName evidence="3">PIN domain-containing protein</fullName>
    </submittedName>
</protein>
<proteinExistence type="predicted"/>
<dbReference type="Pfam" id="PF13470">
    <property type="entry name" value="PIN_3"/>
    <property type="match status" value="1"/>
</dbReference>
<dbReference type="Proteomes" id="UP001424532">
    <property type="component" value="Unassembled WGS sequence"/>
</dbReference>
<evidence type="ECO:0000313" key="3">
    <source>
        <dbReference type="EMBL" id="MEN8638307.1"/>
    </source>
</evidence>
<dbReference type="InterPro" id="IPR058652">
    <property type="entry name" value="VapC50_C"/>
</dbReference>
<comment type="caution">
    <text evidence="3">The sequence shown here is derived from an EMBL/GenBank/DDBJ whole genome shotgun (WGS) entry which is preliminary data.</text>
</comment>
<evidence type="ECO:0000313" key="4">
    <source>
        <dbReference type="Proteomes" id="UP001424532"/>
    </source>
</evidence>
<dbReference type="EMBL" id="JBDLYL010000001">
    <property type="protein sequence ID" value="MEN8638307.1"/>
    <property type="molecule type" value="Genomic_DNA"/>
</dbReference>
<accession>A0ABV0DA51</accession>
<evidence type="ECO:0000259" key="2">
    <source>
        <dbReference type="Pfam" id="PF26343"/>
    </source>
</evidence>
<dbReference type="Pfam" id="PF26343">
    <property type="entry name" value="VapC50_C"/>
    <property type="match status" value="1"/>
</dbReference>
<keyword evidence="4" id="KW-1185">Reference proteome</keyword>
<dbReference type="InterPro" id="IPR002716">
    <property type="entry name" value="PIN_dom"/>
</dbReference>
<sequence length="191" mass="21621">MKHSSFTALYDANVLYPAPLRDLLMNLALTGVYRARWSARIHDEWKRNLLINRPDLERTQLDRTSGLMDKAVPDALVSDYEPLMGGLDLPDEDDRHVLAATIKCNASVIVTFNLKDFPDATLGSFDIEALHPDDFIADLWDLDKAAVLEAAQRQRQSLKNPALSAQAYLDKLLQQQLPESVKLLSEFRFLL</sequence>
<organism evidence="3 4">
    <name type="scientific">Pseudomonas sichuanensis</name>
    <dbReference type="NCBI Taxonomy" id="2213015"/>
    <lineage>
        <taxon>Bacteria</taxon>
        <taxon>Pseudomonadati</taxon>
        <taxon>Pseudomonadota</taxon>
        <taxon>Gammaproteobacteria</taxon>
        <taxon>Pseudomonadales</taxon>
        <taxon>Pseudomonadaceae</taxon>
        <taxon>Pseudomonas</taxon>
    </lineage>
</organism>
<reference evidence="3 4" key="1">
    <citation type="submission" date="2024-05" db="EMBL/GenBank/DDBJ databases">
        <title>Sequence of Lycoming College course isolates.</title>
        <authorList>
            <person name="Reigle C.A."/>
            <person name="Newman J.D."/>
        </authorList>
    </citation>
    <scope>NUCLEOTIDE SEQUENCE [LARGE SCALE GENOMIC DNA]</scope>
    <source>
        <strain evidence="3 4">CAR-09</strain>
    </source>
</reference>
<dbReference type="RefSeq" id="WP_347148465.1">
    <property type="nucleotide sequence ID" value="NZ_JBDLYL010000001.1"/>
</dbReference>
<feature type="domain" description="PIN" evidence="1">
    <location>
        <begin position="8"/>
        <end position="114"/>
    </location>
</feature>
<gene>
    <name evidence="3" type="ORF">ABFE88_01375</name>
</gene>